<comment type="function">
    <text evidence="17">Ubiquitous transcription factor required for a diverse set of processes. It is a component of the CCR4 complex involved in the control of gene expression.</text>
</comment>
<evidence type="ECO:0000256" key="7">
    <source>
        <dbReference type="ARBA" id="ARBA00012161"/>
    </source>
</evidence>
<evidence type="ECO:0000256" key="6">
    <source>
        <dbReference type="ARBA" id="ARBA00011757"/>
    </source>
</evidence>
<name>A0A0K9PZ24_ZOSMR</name>
<keyword evidence="8" id="KW-0963">Cytoplasm</keyword>
<evidence type="ECO:0000256" key="1">
    <source>
        <dbReference type="ARBA" id="ARBA00001663"/>
    </source>
</evidence>
<evidence type="ECO:0000256" key="4">
    <source>
        <dbReference type="ARBA" id="ARBA00004496"/>
    </source>
</evidence>
<evidence type="ECO:0000256" key="8">
    <source>
        <dbReference type="ARBA" id="ARBA00022490"/>
    </source>
</evidence>
<keyword evidence="13" id="KW-0694">RNA-binding</keyword>
<evidence type="ECO:0000256" key="5">
    <source>
        <dbReference type="ARBA" id="ARBA00008372"/>
    </source>
</evidence>
<dbReference type="GO" id="GO:0005634">
    <property type="term" value="C:nucleus"/>
    <property type="evidence" value="ECO:0007669"/>
    <property type="project" value="UniProtKB-SubCell"/>
</dbReference>
<dbReference type="GO" id="GO:0003723">
    <property type="term" value="F:RNA binding"/>
    <property type="evidence" value="ECO:0007669"/>
    <property type="project" value="UniProtKB-KW"/>
</dbReference>
<dbReference type="InterPro" id="IPR012337">
    <property type="entry name" value="RNaseH-like_sf"/>
</dbReference>
<keyword evidence="11" id="KW-0378">Hydrolase</keyword>
<comment type="catalytic activity">
    <reaction evidence="1">
        <text>Exonucleolytic cleavage of poly(A) to 5'-AMP.</text>
        <dbReference type="EC" id="3.1.13.4"/>
    </reaction>
</comment>
<dbReference type="EC" id="3.1.13.4" evidence="7"/>
<proteinExistence type="inferred from homology"/>
<dbReference type="GO" id="GO:0000288">
    <property type="term" value="P:nuclear-transcribed mRNA catabolic process, deadenylation-dependent decay"/>
    <property type="evidence" value="ECO:0000318"/>
    <property type="project" value="GO_Central"/>
</dbReference>
<comment type="subunit">
    <text evidence="6">Component of the CCR4-NOT complex, at least composed of CRR4 and CAF1 proteins.</text>
</comment>
<dbReference type="GO" id="GO:0030015">
    <property type="term" value="C:CCR4-NOT core complex"/>
    <property type="evidence" value="ECO:0000318"/>
    <property type="project" value="GO_Central"/>
</dbReference>
<comment type="caution">
    <text evidence="18">The sequence shown here is derived from an EMBL/GenBank/DDBJ whole genome shotgun (WGS) entry which is preliminary data.</text>
</comment>
<comment type="subcellular location">
    <subcellularLocation>
        <location evidence="4">Cytoplasm</location>
    </subcellularLocation>
    <subcellularLocation>
        <location evidence="3">Nucleus</location>
    </subcellularLocation>
</comment>
<dbReference type="OrthoDB" id="1164111at2759"/>
<comment type="cofactor">
    <cofactor evidence="2">
        <name>a divalent metal cation</name>
        <dbReference type="ChEBI" id="CHEBI:60240"/>
    </cofactor>
</comment>
<dbReference type="PANTHER" id="PTHR10797">
    <property type="entry name" value="CCR4-NOT TRANSCRIPTION COMPLEX SUBUNIT"/>
    <property type="match status" value="1"/>
</dbReference>
<evidence type="ECO:0000256" key="12">
    <source>
        <dbReference type="ARBA" id="ARBA00022839"/>
    </source>
</evidence>
<evidence type="ECO:0000256" key="14">
    <source>
        <dbReference type="ARBA" id="ARBA00023015"/>
    </source>
</evidence>
<keyword evidence="10" id="KW-0479">Metal-binding</keyword>
<dbReference type="STRING" id="29655.A0A0K9PZ24"/>
<evidence type="ECO:0000256" key="11">
    <source>
        <dbReference type="ARBA" id="ARBA00022801"/>
    </source>
</evidence>
<keyword evidence="14" id="KW-0805">Transcription regulation</keyword>
<organism evidence="18 19">
    <name type="scientific">Zostera marina</name>
    <name type="common">Eelgrass</name>
    <dbReference type="NCBI Taxonomy" id="29655"/>
    <lineage>
        <taxon>Eukaryota</taxon>
        <taxon>Viridiplantae</taxon>
        <taxon>Streptophyta</taxon>
        <taxon>Embryophyta</taxon>
        <taxon>Tracheophyta</taxon>
        <taxon>Spermatophyta</taxon>
        <taxon>Magnoliopsida</taxon>
        <taxon>Liliopsida</taxon>
        <taxon>Zosteraceae</taxon>
        <taxon>Zostera</taxon>
    </lineage>
</organism>
<accession>A0A0K9PZ24</accession>
<evidence type="ECO:0000256" key="9">
    <source>
        <dbReference type="ARBA" id="ARBA00022722"/>
    </source>
</evidence>
<keyword evidence="16" id="KW-0539">Nucleus</keyword>
<evidence type="ECO:0000256" key="10">
    <source>
        <dbReference type="ARBA" id="ARBA00022723"/>
    </source>
</evidence>
<reference evidence="19" key="1">
    <citation type="journal article" date="2016" name="Nature">
        <title>The genome of the seagrass Zostera marina reveals angiosperm adaptation to the sea.</title>
        <authorList>
            <person name="Olsen J.L."/>
            <person name="Rouze P."/>
            <person name="Verhelst B."/>
            <person name="Lin Y.-C."/>
            <person name="Bayer T."/>
            <person name="Collen J."/>
            <person name="Dattolo E."/>
            <person name="De Paoli E."/>
            <person name="Dittami S."/>
            <person name="Maumus F."/>
            <person name="Michel G."/>
            <person name="Kersting A."/>
            <person name="Lauritano C."/>
            <person name="Lohaus R."/>
            <person name="Toepel M."/>
            <person name="Tonon T."/>
            <person name="Vanneste K."/>
            <person name="Amirebrahimi M."/>
            <person name="Brakel J."/>
            <person name="Bostroem C."/>
            <person name="Chovatia M."/>
            <person name="Grimwood J."/>
            <person name="Jenkins J.W."/>
            <person name="Jueterbock A."/>
            <person name="Mraz A."/>
            <person name="Stam W.T."/>
            <person name="Tice H."/>
            <person name="Bornberg-Bauer E."/>
            <person name="Green P.J."/>
            <person name="Pearson G.A."/>
            <person name="Procaccini G."/>
            <person name="Duarte C.M."/>
            <person name="Schmutz J."/>
            <person name="Reusch T.B.H."/>
            <person name="Van de Peer Y."/>
        </authorList>
    </citation>
    <scope>NUCLEOTIDE SEQUENCE [LARGE SCALE GENOMIC DNA]</scope>
    <source>
        <strain evidence="19">cv. Finnish</strain>
    </source>
</reference>
<gene>
    <name evidence="18" type="ORF">ZOSMA_132G00310</name>
</gene>
<dbReference type="Pfam" id="PF04857">
    <property type="entry name" value="CAF1"/>
    <property type="match status" value="1"/>
</dbReference>
<sequence>MKLGPEKVEIRSVWSHNLEKEFEIIRNNIDEYNHVAIDTEYPGTLIPNPNPFRGTVTHNDIYRVMKSNVEATKLIQLGLTLSTSNGRLPVDNGKLVLWEFNFKEFDPSNDPHDPSSISLLTRQGIDFQRNMKHGVDSKIFGDLLMSSGIVLNDEITWVTFHCTYDFPYLLKILTGKKKLPEKIRDFMTLMKIFFGSVFDVKIVYQEPRRGLKFVGSALGLKPAGNIHNAGSDSLLTMQAFIALSNRDLHRDVTQYDGHLYGLGTINDSDGTGIMGHY</sequence>
<keyword evidence="15" id="KW-0804">Transcription</keyword>
<dbReference type="OMA" id="NIDEYNH"/>
<protein>
    <recommendedName>
        <fullName evidence="7">poly(A)-specific ribonuclease</fullName>
        <ecNumber evidence="7">3.1.13.4</ecNumber>
    </recommendedName>
</protein>
<keyword evidence="19" id="KW-1185">Reference proteome</keyword>
<dbReference type="GO" id="GO:0004535">
    <property type="term" value="F:poly(A)-specific ribonuclease activity"/>
    <property type="evidence" value="ECO:0000318"/>
    <property type="project" value="GO_Central"/>
</dbReference>
<dbReference type="InterPro" id="IPR039637">
    <property type="entry name" value="CNOT7/CNOT8/Pop2"/>
</dbReference>
<dbReference type="Gene3D" id="3.30.420.10">
    <property type="entry name" value="Ribonuclease H-like superfamily/Ribonuclease H"/>
    <property type="match status" value="1"/>
</dbReference>
<evidence type="ECO:0000313" key="19">
    <source>
        <dbReference type="Proteomes" id="UP000036987"/>
    </source>
</evidence>
<dbReference type="GO" id="GO:0046872">
    <property type="term" value="F:metal ion binding"/>
    <property type="evidence" value="ECO:0007669"/>
    <property type="project" value="UniProtKB-KW"/>
</dbReference>
<evidence type="ECO:0000313" key="18">
    <source>
        <dbReference type="EMBL" id="KMZ74261.1"/>
    </source>
</evidence>
<keyword evidence="9" id="KW-0540">Nuclease</keyword>
<comment type="similarity">
    <text evidence="5">Belongs to the CAF1 family.</text>
</comment>
<keyword evidence="12" id="KW-0269">Exonuclease</keyword>
<evidence type="ECO:0000256" key="13">
    <source>
        <dbReference type="ARBA" id="ARBA00022884"/>
    </source>
</evidence>
<dbReference type="InterPro" id="IPR036397">
    <property type="entry name" value="RNaseH_sf"/>
</dbReference>
<dbReference type="SUPFAM" id="SSF53098">
    <property type="entry name" value="Ribonuclease H-like"/>
    <property type="match status" value="1"/>
</dbReference>
<dbReference type="InterPro" id="IPR006941">
    <property type="entry name" value="RNase_CAF1"/>
</dbReference>
<dbReference type="AlphaFoldDB" id="A0A0K9PZ24"/>
<evidence type="ECO:0000256" key="17">
    <source>
        <dbReference type="ARBA" id="ARBA00025148"/>
    </source>
</evidence>
<evidence type="ECO:0000256" key="15">
    <source>
        <dbReference type="ARBA" id="ARBA00023163"/>
    </source>
</evidence>
<evidence type="ECO:0000256" key="2">
    <source>
        <dbReference type="ARBA" id="ARBA00001968"/>
    </source>
</evidence>
<evidence type="ECO:0000256" key="3">
    <source>
        <dbReference type="ARBA" id="ARBA00004123"/>
    </source>
</evidence>
<evidence type="ECO:0000256" key="16">
    <source>
        <dbReference type="ARBA" id="ARBA00023242"/>
    </source>
</evidence>
<dbReference type="Proteomes" id="UP000036987">
    <property type="component" value="Unassembled WGS sequence"/>
</dbReference>
<dbReference type="GO" id="GO:0000932">
    <property type="term" value="C:P-body"/>
    <property type="evidence" value="ECO:0000318"/>
    <property type="project" value="GO_Central"/>
</dbReference>
<dbReference type="EMBL" id="LFYR01000379">
    <property type="protein sequence ID" value="KMZ74261.1"/>
    <property type="molecule type" value="Genomic_DNA"/>
</dbReference>